<dbReference type="PANTHER" id="PTHR33116:SF86">
    <property type="entry name" value="REVERSE TRANSCRIPTASE DOMAIN-CONTAINING PROTEIN"/>
    <property type="match status" value="1"/>
</dbReference>
<gene>
    <name evidence="1" type="ORF">EPI10_027200</name>
</gene>
<name>A0A5B6UZI6_9ROSI</name>
<accession>A0A5B6UZI6</accession>
<dbReference type="EMBL" id="SMMG02000009">
    <property type="protein sequence ID" value="KAA3460545.1"/>
    <property type="molecule type" value="Genomic_DNA"/>
</dbReference>
<dbReference type="OrthoDB" id="997411at2759"/>
<keyword evidence="2" id="KW-1185">Reference proteome</keyword>
<keyword evidence="1" id="KW-0695">RNA-directed DNA polymerase</keyword>
<dbReference type="Proteomes" id="UP000325315">
    <property type="component" value="Unassembled WGS sequence"/>
</dbReference>
<evidence type="ECO:0000313" key="2">
    <source>
        <dbReference type="Proteomes" id="UP000325315"/>
    </source>
</evidence>
<keyword evidence="1" id="KW-0548">Nucleotidyltransferase</keyword>
<proteinExistence type="predicted"/>
<keyword evidence="1" id="KW-0808">Transferase</keyword>
<protein>
    <submittedName>
        <fullName evidence="1">Reverse transcriptase</fullName>
    </submittedName>
</protein>
<dbReference type="GO" id="GO:0003964">
    <property type="term" value="F:RNA-directed DNA polymerase activity"/>
    <property type="evidence" value="ECO:0007669"/>
    <property type="project" value="UniProtKB-KW"/>
</dbReference>
<dbReference type="PANTHER" id="PTHR33116">
    <property type="entry name" value="REVERSE TRANSCRIPTASE ZINC-BINDING DOMAIN-CONTAINING PROTEIN-RELATED-RELATED"/>
    <property type="match status" value="1"/>
</dbReference>
<dbReference type="AlphaFoldDB" id="A0A5B6UZI6"/>
<organism evidence="1 2">
    <name type="scientific">Gossypium australe</name>
    <dbReference type="NCBI Taxonomy" id="47621"/>
    <lineage>
        <taxon>Eukaryota</taxon>
        <taxon>Viridiplantae</taxon>
        <taxon>Streptophyta</taxon>
        <taxon>Embryophyta</taxon>
        <taxon>Tracheophyta</taxon>
        <taxon>Spermatophyta</taxon>
        <taxon>Magnoliopsida</taxon>
        <taxon>eudicotyledons</taxon>
        <taxon>Gunneridae</taxon>
        <taxon>Pentapetalae</taxon>
        <taxon>rosids</taxon>
        <taxon>malvids</taxon>
        <taxon>Malvales</taxon>
        <taxon>Malvaceae</taxon>
        <taxon>Malvoideae</taxon>
        <taxon>Gossypium</taxon>
    </lineage>
</organism>
<comment type="caution">
    <text evidence="1">The sequence shown here is derived from an EMBL/GenBank/DDBJ whole genome shotgun (WGS) entry which is preliminary data.</text>
</comment>
<evidence type="ECO:0000313" key="1">
    <source>
        <dbReference type="EMBL" id="KAA3460545.1"/>
    </source>
</evidence>
<sequence length="104" mass="12057">MSKAYDRVEWCLLEDVMRHMGFANQWIEKIMKCVVEKLDKYLGLPLPIGKKRCRSNSWTKRLLSYGGKEVTIKAVLQAIPTYAMSIFFAPDGVLREMQSKLNRS</sequence>
<reference evidence="2" key="1">
    <citation type="journal article" date="2019" name="Plant Biotechnol. J.">
        <title>Genome sequencing of the Australian wild diploid species Gossypium australe highlights disease resistance and delayed gland morphogenesis.</title>
        <authorList>
            <person name="Cai Y."/>
            <person name="Cai X."/>
            <person name="Wang Q."/>
            <person name="Wang P."/>
            <person name="Zhang Y."/>
            <person name="Cai C."/>
            <person name="Xu Y."/>
            <person name="Wang K."/>
            <person name="Zhou Z."/>
            <person name="Wang C."/>
            <person name="Geng S."/>
            <person name="Li B."/>
            <person name="Dong Q."/>
            <person name="Hou Y."/>
            <person name="Wang H."/>
            <person name="Ai P."/>
            <person name="Liu Z."/>
            <person name="Yi F."/>
            <person name="Sun M."/>
            <person name="An G."/>
            <person name="Cheng J."/>
            <person name="Zhang Y."/>
            <person name="Shi Q."/>
            <person name="Xie Y."/>
            <person name="Shi X."/>
            <person name="Chang Y."/>
            <person name="Huang F."/>
            <person name="Chen Y."/>
            <person name="Hong S."/>
            <person name="Mi L."/>
            <person name="Sun Q."/>
            <person name="Zhang L."/>
            <person name="Zhou B."/>
            <person name="Peng R."/>
            <person name="Zhang X."/>
            <person name="Liu F."/>
        </authorList>
    </citation>
    <scope>NUCLEOTIDE SEQUENCE [LARGE SCALE GENOMIC DNA]</scope>
    <source>
        <strain evidence="2">cv. PA1801</strain>
    </source>
</reference>